<feature type="transmembrane region" description="Helical" evidence="14">
    <location>
        <begin position="31"/>
        <end position="52"/>
    </location>
</feature>
<feature type="transmembrane region" description="Helical" evidence="14">
    <location>
        <begin position="64"/>
        <end position="92"/>
    </location>
</feature>
<keyword evidence="4 14" id="KW-0812">Transmembrane</keyword>
<evidence type="ECO:0000256" key="11">
    <source>
        <dbReference type="ARBA" id="ARBA00023014"/>
    </source>
</evidence>
<dbReference type="InterPro" id="IPR050415">
    <property type="entry name" value="MRET"/>
</dbReference>
<keyword evidence="9" id="KW-0560">Oxidoreductase</keyword>
<dbReference type="GO" id="GO:0051537">
    <property type="term" value="F:2 iron, 2 sulfur cluster binding"/>
    <property type="evidence" value="ECO:0007669"/>
    <property type="project" value="UniProtKB-KW"/>
</dbReference>
<reference evidence="16 17" key="1">
    <citation type="submission" date="2017-04" db="EMBL/GenBank/DDBJ databases">
        <title>Comparative genome analysis of Subtercola boreus.</title>
        <authorList>
            <person name="Cho Y.-J."/>
            <person name="Cho A."/>
            <person name="Kim O.-S."/>
            <person name="Lee J.-I."/>
        </authorList>
    </citation>
    <scope>NUCLEOTIDE SEQUENCE [LARGE SCALE GENOMIC DNA]</scope>
    <source>
        <strain evidence="16 17">P27444</strain>
    </source>
</reference>
<evidence type="ECO:0000256" key="6">
    <source>
        <dbReference type="ARBA" id="ARBA00022723"/>
    </source>
</evidence>
<evidence type="ECO:0000256" key="3">
    <source>
        <dbReference type="ARBA" id="ARBA00022630"/>
    </source>
</evidence>
<feature type="transmembrane region" description="Helical" evidence="14">
    <location>
        <begin position="150"/>
        <end position="170"/>
    </location>
</feature>
<dbReference type="PROSITE" id="PS51384">
    <property type="entry name" value="FAD_FR"/>
    <property type="match status" value="1"/>
</dbReference>
<keyword evidence="6" id="KW-0479">Metal-binding</keyword>
<keyword evidence="10" id="KW-0408">Iron</keyword>
<evidence type="ECO:0000256" key="1">
    <source>
        <dbReference type="ARBA" id="ARBA00001974"/>
    </source>
</evidence>
<dbReference type="PANTHER" id="PTHR47354">
    <property type="entry name" value="NADH OXIDOREDUCTASE HCR"/>
    <property type="match status" value="1"/>
</dbReference>
<dbReference type="InterPro" id="IPR039261">
    <property type="entry name" value="FNR_nucleotide-bd"/>
</dbReference>
<dbReference type="AlphaFoldDB" id="A0A3E0VE09"/>
<evidence type="ECO:0000313" key="17">
    <source>
        <dbReference type="Proteomes" id="UP000256709"/>
    </source>
</evidence>
<gene>
    <name evidence="16" type="ORF">B7R21_15565</name>
</gene>
<comment type="subcellular location">
    <subcellularLocation>
        <location evidence="2">Membrane</location>
        <topology evidence="2">Multi-pass membrane protein</topology>
    </subcellularLocation>
</comment>
<feature type="domain" description="FAD-binding FR-type" evidence="15">
    <location>
        <begin position="237"/>
        <end position="337"/>
    </location>
</feature>
<comment type="caution">
    <text evidence="16">The sequence shown here is derived from an EMBL/GenBank/DDBJ whole genome shotgun (WGS) entry which is preliminary data.</text>
</comment>
<keyword evidence="5" id="KW-0001">2Fe-2S</keyword>
<evidence type="ECO:0000256" key="7">
    <source>
        <dbReference type="ARBA" id="ARBA00022827"/>
    </source>
</evidence>
<dbReference type="PANTHER" id="PTHR47354:SF8">
    <property type="entry name" value="1,2-PHENYLACETYL-COA EPOXIDASE, SUBUNIT E"/>
    <property type="match status" value="1"/>
</dbReference>
<accession>A0A3E0VE09</accession>
<evidence type="ECO:0000256" key="5">
    <source>
        <dbReference type="ARBA" id="ARBA00022714"/>
    </source>
</evidence>
<dbReference type="OrthoDB" id="9801223at2"/>
<evidence type="ECO:0000256" key="12">
    <source>
        <dbReference type="ARBA" id="ARBA00023136"/>
    </source>
</evidence>
<evidence type="ECO:0000256" key="2">
    <source>
        <dbReference type="ARBA" id="ARBA00004141"/>
    </source>
</evidence>
<dbReference type="Gene3D" id="3.40.50.80">
    <property type="entry name" value="Nucleotide-binding domain of ferredoxin-NADP reductase (FNR) module"/>
    <property type="match status" value="1"/>
</dbReference>
<keyword evidence="8 14" id="KW-1133">Transmembrane helix</keyword>
<dbReference type="RefSeq" id="WP_116284138.1">
    <property type="nucleotide sequence ID" value="NZ_NBXA01000026.1"/>
</dbReference>
<dbReference type="GO" id="GO:0050660">
    <property type="term" value="F:flavin adenine dinucleotide binding"/>
    <property type="evidence" value="ECO:0007669"/>
    <property type="project" value="TreeGrafter"/>
</dbReference>
<dbReference type="GO" id="GO:0016491">
    <property type="term" value="F:oxidoreductase activity"/>
    <property type="evidence" value="ECO:0007669"/>
    <property type="project" value="UniProtKB-KW"/>
</dbReference>
<name>A0A3E0VE09_9MICO</name>
<dbReference type="InterPro" id="IPR013130">
    <property type="entry name" value="Fe3_Rdtase_TM_dom"/>
</dbReference>
<organism evidence="16 17">
    <name type="scientific">Subtercola boreus</name>
    <dbReference type="NCBI Taxonomy" id="120213"/>
    <lineage>
        <taxon>Bacteria</taxon>
        <taxon>Bacillati</taxon>
        <taxon>Actinomycetota</taxon>
        <taxon>Actinomycetes</taxon>
        <taxon>Micrococcales</taxon>
        <taxon>Microbacteriaceae</taxon>
        <taxon>Subtercola</taxon>
    </lineage>
</organism>
<evidence type="ECO:0000256" key="13">
    <source>
        <dbReference type="SAM" id="MobiDB-lite"/>
    </source>
</evidence>
<evidence type="ECO:0000256" key="10">
    <source>
        <dbReference type="ARBA" id="ARBA00023004"/>
    </source>
</evidence>
<keyword evidence="11" id="KW-0411">Iron-sulfur</keyword>
<evidence type="ECO:0000256" key="8">
    <source>
        <dbReference type="ARBA" id="ARBA00022989"/>
    </source>
</evidence>
<dbReference type="SUPFAM" id="SSF63380">
    <property type="entry name" value="Riboflavin synthase domain-like"/>
    <property type="match status" value="1"/>
</dbReference>
<dbReference type="EMBL" id="NBXA01000026">
    <property type="protein sequence ID" value="RFA07600.1"/>
    <property type="molecule type" value="Genomic_DNA"/>
</dbReference>
<dbReference type="Pfam" id="PF01794">
    <property type="entry name" value="Ferric_reduct"/>
    <property type="match status" value="1"/>
</dbReference>
<evidence type="ECO:0000259" key="15">
    <source>
        <dbReference type="PROSITE" id="PS51384"/>
    </source>
</evidence>
<feature type="region of interest" description="Disordered" evidence="13">
    <location>
        <begin position="1"/>
        <end position="23"/>
    </location>
</feature>
<feature type="transmembrane region" description="Helical" evidence="14">
    <location>
        <begin position="113"/>
        <end position="130"/>
    </location>
</feature>
<dbReference type="GO" id="GO:0046872">
    <property type="term" value="F:metal ion binding"/>
    <property type="evidence" value="ECO:0007669"/>
    <property type="project" value="UniProtKB-KW"/>
</dbReference>
<evidence type="ECO:0000256" key="4">
    <source>
        <dbReference type="ARBA" id="ARBA00022692"/>
    </source>
</evidence>
<feature type="transmembrane region" description="Helical" evidence="14">
    <location>
        <begin position="182"/>
        <end position="205"/>
    </location>
</feature>
<dbReference type="GO" id="GO:0016020">
    <property type="term" value="C:membrane"/>
    <property type="evidence" value="ECO:0007669"/>
    <property type="project" value="UniProtKB-SubCell"/>
</dbReference>
<comment type="cofactor">
    <cofactor evidence="1">
        <name>FAD</name>
        <dbReference type="ChEBI" id="CHEBI:57692"/>
    </cofactor>
</comment>
<keyword evidence="3" id="KW-0285">Flavoprotein</keyword>
<feature type="transmembrane region" description="Helical" evidence="14">
    <location>
        <begin position="211"/>
        <end position="232"/>
    </location>
</feature>
<protein>
    <submittedName>
        <fullName evidence="16">Oxidoreductase</fullName>
    </submittedName>
</protein>
<evidence type="ECO:0000313" key="16">
    <source>
        <dbReference type="EMBL" id="RFA07600.1"/>
    </source>
</evidence>
<dbReference type="Gene3D" id="2.40.30.10">
    <property type="entry name" value="Translation factors"/>
    <property type="match status" value="1"/>
</dbReference>
<keyword evidence="7" id="KW-0274">FAD</keyword>
<dbReference type="Proteomes" id="UP000256709">
    <property type="component" value="Unassembled WGS sequence"/>
</dbReference>
<sequence length="470" mass="50503">MSIQTATRRRASPNSVDRARRTRTRRRLRRADLLVVLCWSSVAVAVSLYLAYGGLSEVRDVASALTALGIVTGLVGTDLILVMLVLAARIPLIDRAVGQDRAIAVHRSLGKPALYLILAHGVLLTIGYAMSDGSSVVAETIAFLQGSDLVLGYAGLGLLVLVVVTSVVAVRRRFSYEAWHLIHLLSYVAVLIALPHQLSSGAVLADGTLQRVYWIALYVLAFGSIGVFRFAVPLIRSARHDISVAAVEAIAPGVVSIHLRGRDLGRLQTAGGQYAIWRFWSAKTWWHAHPISFSAVPTATGARITVRDLGRGSSAISRVRPGTRVSIEGPYGIFTDEVRAAPRMAVVAAGIGITPVRSLLEGSVLLPGEATVLLRATDASQQYLWQEVSALPSLTGSAVYSMVGPRPPGLATWMSAEALARGVTLTSAFPDLLVSDLYVCGPQSWTELVIRDARAAGLPEKQLHVERFDW</sequence>
<proteinExistence type="predicted"/>
<evidence type="ECO:0000256" key="9">
    <source>
        <dbReference type="ARBA" id="ARBA00023002"/>
    </source>
</evidence>
<dbReference type="InterPro" id="IPR017938">
    <property type="entry name" value="Riboflavin_synthase-like_b-brl"/>
</dbReference>
<keyword evidence="12 14" id="KW-0472">Membrane</keyword>
<dbReference type="SUPFAM" id="SSF52343">
    <property type="entry name" value="Ferredoxin reductase-like, C-terminal NADP-linked domain"/>
    <property type="match status" value="1"/>
</dbReference>
<evidence type="ECO:0000256" key="14">
    <source>
        <dbReference type="SAM" id="Phobius"/>
    </source>
</evidence>
<dbReference type="InterPro" id="IPR017927">
    <property type="entry name" value="FAD-bd_FR_type"/>
</dbReference>